<dbReference type="InterPro" id="IPR005650">
    <property type="entry name" value="BlaI_family"/>
</dbReference>
<dbReference type="GO" id="GO:0003677">
    <property type="term" value="F:DNA binding"/>
    <property type="evidence" value="ECO:0007669"/>
    <property type="project" value="UniProtKB-KW"/>
</dbReference>
<evidence type="ECO:0000313" key="6">
    <source>
        <dbReference type="Proteomes" id="UP000306509"/>
    </source>
</evidence>
<protein>
    <submittedName>
        <fullName evidence="5">Penicillinase repressor</fullName>
    </submittedName>
</protein>
<comment type="similarity">
    <text evidence="1">Belongs to the BlaI transcriptional regulatory family.</text>
</comment>
<dbReference type="InterPro" id="IPR036388">
    <property type="entry name" value="WH-like_DNA-bd_sf"/>
</dbReference>
<dbReference type="RefSeq" id="WP_044296147.1">
    <property type="nucleotide sequence ID" value="NZ_CAUSDN010000002.1"/>
</dbReference>
<name>A0A4U8Q7X6_9FIRM</name>
<dbReference type="Gene3D" id="1.10.10.10">
    <property type="entry name" value="Winged helix-like DNA-binding domain superfamily/Winged helix DNA-binding domain"/>
    <property type="match status" value="1"/>
</dbReference>
<dbReference type="Proteomes" id="UP000306509">
    <property type="component" value="Unassembled WGS sequence"/>
</dbReference>
<dbReference type="SUPFAM" id="SSF46785">
    <property type="entry name" value="Winged helix' DNA-binding domain"/>
    <property type="match status" value="1"/>
</dbReference>
<evidence type="ECO:0000256" key="1">
    <source>
        <dbReference type="ARBA" id="ARBA00011046"/>
    </source>
</evidence>
<comment type="caution">
    <text evidence="5">The sequence shown here is derived from an EMBL/GenBank/DDBJ whole genome shotgun (WGS) entry which is preliminary data.</text>
</comment>
<accession>A0A4U8Q7X6</accession>
<dbReference type="AlphaFoldDB" id="A0A4U8Q7X6"/>
<evidence type="ECO:0000256" key="3">
    <source>
        <dbReference type="ARBA" id="ARBA00023125"/>
    </source>
</evidence>
<reference evidence="5 6" key="1">
    <citation type="journal article" date="2019" name="Anaerobe">
        <title>Detection of Robinsoniella peoriensis in multiple bone samples of a trauma patient.</title>
        <authorList>
            <person name="Schrottner P."/>
            <person name="Hartwich K."/>
            <person name="Bunk B."/>
            <person name="Schober I."/>
            <person name="Helbig S."/>
            <person name="Rudolph W.W."/>
            <person name="Gunzer F."/>
        </authorList>
    </citation>
    <scope>NUCLEOTIDE SEQUENCE [LARGE SCALE GENOMIC DNA]</scope>
    <source>
        <strain evidence="5 6">DSM 106044</strain>
    </source>
</reference>
<keyword evidence="3" id="KW-0238">DNA-binding</keyword>
<gene>
    <name evidence="5" type="ORF">DSM106044_05218</name>
</gene>
<evidence type="ECO:0000256" key="4">
    <source>
        <dbReference type="ARBA" id="ARBA00023163"/>
    </source>
</evidence>
<proteinExistence type="inferred from homology"/>
<keyword evidence="6" id="KW-1185">Reference proteome</keyword>
<dbReference type="InterPro" id="IPR036390">
    <property type="entry name" value="WH_DNA-bd_sf"/>
</dbReference>
<keyword evidence="2" id="KW-0805">Transcription regulation</keyword>
<sequence>MIIKIKLTKKELEIMKILWASKTALSVTDFIERKPTLVTSTIQAALRSLLKKSYIEVESIVQHNKVYARTYIPVLSENEYMMESFNTSSLETKIFLAALIDKENNLDTLEQLEKLIQKQKVKINPKED</sequence>
<dbReference type="Pfam" id="PF03965">
    <property type="entry name" value="Penicillinase_R"/>
    <property type="match status" value="1"/>
</dbReference>
<dbReference type="GO" id="GO:0045892">
    <property type="term" value="P:negative regulation of DNA-templated transcription"/>
    <property type="evidence" value="ECO:0007669"/>
    <property type="project" value="InterPro"/>
</dbReference>
<dbReference type="STRING" id="180332.GCA_000797495_02323"/>
<evidence type="ECO:0000256" key="2">
    <source>
        <dbReference type="ARBA" id="ARBA00023015"/>
    </source>
</evidence>
<evidence type="ECO:0000313" key="5">
    <source>
        <dbReference type="EMBL" id="TLC97855.1"/>
    </source>
</evidence>
<keyword evidence="4" id="KW-0804">Transcription</keyword>
<organism evidence="5 6">
    <name type="scientific">Robinsoniella peoriensis</name>
    <dbReference type="NCBI Taxonomy" id="180332"/>
    <lineage>
        <taxon>Bacteria</taxon>
        <taxon>Bacillati</taxon>
        <taxon>Bacillota</taxon>
        <taxon>Clostridia</taxon>
        <taxon>Lachnospirales</taxon>
        <taxon>Lachnospiraceae</taxon>
        <taxon>Robinsoniella</taxon>
    </lineage>
</organism>
<dbReference type="EMBL" id="QGQD01000107">
    <property type="protein sequence ID" value="TLC97855.1"/>
    <property type="molecule type" value="Genomic_DNA"/>
</dbReference>